<dbReference type="PROSITE" id="PS50887">
    <property type="entry name" value="GGDEF"/>
    <property type="match status" value="1"/>
</dbReference>
<dbReference type="Gene3D" id="3.30.450.40">
    <property type="match status" value="1"/>
</dbReference>
<name>A0A1M6QK00_9CLOT</name>
<dbReference type="InterPro" id="IPR035919">
    <property type="entry name" value="EAL_sf"/>
</dbReference>
<dbReference type="PANTHER" id="PTHR33121">
    <property type="entry name" value="CYCLIC DI-GMP PHOSPHODIESTERASE PDEF"/>
    <property type="match status" value="1"/>
</dbReference>
<dbReference type="RefSeq" id="WP_072903972.1">
    <property type="nucleotide sequence ID" value="NZ_FRAD01000017.1"/>
</dbReference>
<feature type="domain" description="GGDEF" evidence="2">
    <location>
        <begin position="207"/>
        <end position="332"/>
    </location>
</feature>
<dbReference type="GO" id="GO:0071111">
    <property type="term" value="F:cyclic-guanylate-specific phosphodiesterase activity"/>
    <property type="evidence" value="ECO:0007669"/>
    <property type="project" value="InterPro"/>
</dbReference>
<dbReference type="InterPro" id="IPR050706">
    <property type="entry name" value="Cyclic-di-GMP_PDE-like"/>
</dbReference>
<evidence type="ECO:0000313" key="3">
    <source>
        <dbReference type="EMBL" id="SHK20450.1"/>
    </source>
</evidence>
<dbReference type="Pfam" id="PF00563">
    <property type="entry name" value="EAL"/>
    <property type="match status" value="1"/>
</dbReference>
<protein>
    <submittedName>
        <fullName evidence="3">Diguanylate cyclase (GGDEF) domain-containing protein</fullName>
    </submittedName>
</protein>
<dbReference type="PROSITE" id="PS50883">
    <property type="entry name" value="EAL"/>
    <property type="match status" value="1"/>
</dbReference>
<dbReference type="Proteomes" id="UP000183952">
    <property type="component" value="Unassembled WGS sequence"/>
</dbReference>
<dbReference type="CDD" id="cd01949">
    <property type="entry name" value="GGDEF"/>
    <property type="match status" value="1"/>
</dbReference>
<dbReference type="SUPFAM" id="SSF55781">
    <property type="entry name" value="GAF domain-like"/>
    <property type="match status" value="1"/>
</dbReference>
<dbReference type="Pfam" id="PF00990">
    <property type="entry name" value="GGDEF"/>
    <property type="match status" value="1"/>
</dbReference>
<proteinExistence type="predicted"/>
<dbReference type="SMART" id="SM00267">
    <property type="entry name" value="GGDEF"/>
    <property type="match status" value="1"/>
</dbReference>
<dbReference type="STRING" id="1121331.SAMN02745248_02026"/>
<evidence type="ECO:0000259" key="1">
    <source>
        <dbReference type="PROSITE" id="PS50883"/>
    </source>
</evidence>
<dbReference type="InterPro" id="IPR043128">
    <property type="entry name" value="Rev_trsase/Diguanyl_cyclase"/>
</dbReference>
<dbReference type="InterPro" id="IPR003018">
    <property type="entry name" value="GAF"/>
</dbReference>
<dbReference type="InterPro" id="IPR001633">
    <property type="entry name" value="EAL_dom"/>
</dbReference>
<dbReference type="EMBL" id="FRAD01000017">
    <property type="protein sequence ID" value="SHK20450.1"/>
    <property type="molecule type" value="Genomic_DNA"/>
</dbReference>
<dbReference type="SMART" id="SM00052">
    <property type="entry name" value="EAL"/>
    <property type="match status" value="1"/>
</dbReference>
<dbReference type="Gene3D" id="3.20.20.450">
    <property type="entry name" value="EAL domain"/>
    <property type="match status" value="1"/>
</dbReference>
<dbReference type="Pfam" id="PF01590">
    <property type="entry name" value="GAF"/>
    <property type="match status" value="1"/>
</dbReference>
<dbReference type="NCBIfam" id="TIGR00254">
    <property type="entry name" value="GGDEF"/>
    <property type="match status" value="1"/>
</dbReference>
<evidence type="ECO:0000259" key="2">
    <source>
        <dbReference type="PROSITE" id="PS50887"/>
    </source>
</evidence>
<dbReference type="PANTHER" id="PTHR33121:SF71">
    <property type="entry name" value="OXYGEN SENSOR PROTEIN DOSP"/>
    <property type="match status" value="1"/>
</dbReference>
<keyword evidence="4" id="KW-1185">Reference proteome</keyword>
<dbReference type="SUPFAM" id="SSF55073">
    <property type="entry name" value="Nucleotide cyclase"/>
    <property type="match status" value="1"/>
</dbReference>
<dbReference type="InterPro" id="IPR029787">
    <property type="entry name" value="Nucleotide_cyclase"/>
</dbReference>
<gene>
    <name evidence="3" type="ORF">SAMN02745248_02026</name>
</gene>
<dbReference type="InterPro" id="IPR029016">
    <property type="entry name" value="GAF-like_dom_sf"/>
</dbReference>
<dbReference type="SUPFAM" id="SSF141868">
    <property type="entry name" value="EAL domain-like"/>
    <property type="match status" value="1"/>
</dbReference>
<reference evidence="3 4" key="1">
    <citation type="submission" date="2016-11" db="EMBL/GenBank/DDBJ databases">
        <authorList>
            <person name="Jaros S."/>
            <person name="Januszkiewicz K."/>
            <person name="Wedrychowicz H."/>
        </authorList>
    </citation>
    <scope>NUCLEOTIDE SEQUENCE [LARGE SCALE GENOMIC DNA]</scope>
    <source>
        <strain evidence="3 4">DSM 3090</strain>
    </source>
</reference>
<organism evidence="3 4">
    <name type="scientific">Hathewaya proteolytica DSM 3090</name>
    <dbReference type="NCBI Taxonomy" id="1121331"/>
    <lineage>
        <taxon>Bacteria</taxon>
        <taxon>Bacillati</taxon>
        <taxon>Bacillota</taxon>
        <taxon>Clostridia</taxon>
        <taxon>Eubacteriales</taxon>
        <taxon>Clostridiaceae</taxon>
        <taxon>Hathewaya</taxon>
    </lineage>
</organism>
<dbReference type="OrthoDB" id="9762141at2"/>
<dbReference type="InterPro" id="IPR000160">
    <property type="entry name" value="GGDEF_dom"/>
</dbReference>
<dbReference type="CDD" id="cd01948">
    <property type="entry name" value="EAL"/>
    <property type="match status" value="1"/>
</dbReference>
<accession>A0A1M6QK00</accession>
<dbReference type="AlphaFoldDB" id="A0A1M6QK00"/>
<sequence length="585" mass="67983">MTKNDIIDALGEIGIIDCIKSLLVEEDLHKAMTTVLEYVLHYYKADRAYVFEFDWEKNLSHNTYEKCIDKVTPQKDNLQSIPTFIMNRWIEEFNKNNCVIIKNMEDMKIDYPEEYESLSCQDIHSLMAVPFRINQEIVGFLGVDNPDDLSKGSEFLCSLSYFIINEISKRRMNDKLKYLSYHDSLTNLNNRNKYMDYTSKINPEALSSLGVIFADINGLKQINDTYGHSYGDAVIISISQAIKNTFKDHYVFRLSGDEFVVFCENISRQNFLKSIDSFKASLLSKSNNGVSIGYTWCDSEINLRKMVYDADELMYINKQEFYKKNLTNKKTHVPLLLKDLLDSLNHKKFTVFLQPKFDLSTDKVYGAEALVRRINSEMSIVPPDKFIPLLEKEKTIQYLDFFVFEECCRLLNNWISRGKTPMKISLNFSRITLMEESFIHHVMEICKKYKVSPRMIEIEITESVGEIERNYIASIGAELKKLGFILSLDDFGCMYSSLDMITLLDFDVIKIDKSLVLNIEKNKKSEIIIKNIINICHDMNIKCLVEGIENLQQLNFMKELNCDYIQGYVISKPISIDCFETAYMI</sequence>
<feature type="domain" description="EAL" evidence="1">
    <location>
        <begin position="333"/>
        <end position="585"/>
    </location>
</feature>
<evidence type="ECO:0000313" key="4">
    <source>
        <dbReference type="Proteomes" id="UP000183952"/>
    </source>
</evidence>
<dbReference type="Gene3D" id="3.30.70.270">
    <property type="match status" value="1"/>
</dbReference>